<keyword evidence="5" id="KW-1185">Reference proteome</keyword>
<accession>A0A7N0V0P5</accession>
<dbReference type="OMA" id="WEENDSC"/>
<dbReference type="SUPFAM" id="SSF53756">
    <property type="entry name" value="UDP-Glycosyltransferase/glycogen phosphorylase"/>
    <property type="match status" value="1"/>
</dbReference>
<keyword evidence="2" id="KW-0328">Glycosyltransferase</keyword>
<evidence type="ECO:0000256" key="1">
    <source>
        <dbReference type="ARBA" id="ARBA00009995"/>
    </source>
</evidence>
<organism evidence="4 5">
    <name type="scientific">Kalanchoe fedtschenkoi</name>
    <name type="common">Lavender scallops</name>
    <name type="synonym">South American air plant</name>
    <dbReference type="NCBI Taxonomy" id="63787"/>
    <lineage>
        <taxon>Eukaryota</taxon>
        <taxon>Viridiplantae</taxon>
        <taxon>Streptophyta</taxon>
        <taxon>Embryophyta</taxon>
        <taxon>Tracheophyta</taxon>
        <taxon>Spermatophyta</taxon>
        <taxon>Magnoliopsida</taxon>
        <taxon>eudicotyledons</taxon>
        <taxon>Gunneridae</taxon>
        <taxon>Pentapetalae</taxon>
        <taxon>Saxifragales</taxon>
        <taxon>Crassulaceae</taxon>
        <taxon>Kalanchoe</taxon>
    </lineage>
</organism>
<protein>
    <recommendedName>
        <fullName evidence="6">Glycosyltransferase</fullName>
    </recommendedName>
</protein>
<reference evidence="4" key="1">
    <citation type="submission" date="2021-01" db="UniProtKB">
        <authorList>
            <consortium name="EnsemblPlants"/>
        </authorList>
    </citation>
    <scope>IDENTIFICATION</scope>
</reference>
<dbReference type="GO" id="GO:0080044">
    <property type="term" value="F:quercetin 7-O-glucosyltransferase activity"/>
    <property type="evidence" value="ECO:0007669"/>
    <property type="project" value="TreeGrafter"/>
</dbReference>
<evidence type="ECO:0008006" key="6">
    <source>
        <dbReference type="Google" id="ProtNLM"/>
    </source>
</evidence>
<dbReference type="FunFam" id="3.40.50.2000:FF:000065">
    <property type="entry name" value="Glycosyltransferase"/>
    <property type="match status" value="1"/>
</dbReference>
<evidence type="ECO:0000256" key="2">
    <source>
        <dbReference type="ARBA" id="ARBA00022676"/>
    </source>
</evidence>
<dbReference type="CDD" id="cd03784">
    <property type="entry name" value="GT1_Gtf-like"/>
    <property type="match status" value="1"/>
</dbReference>
<dbReference type="Gramene" id="Kaladp0095s0083.1.v1.1">
    <property type="protein sequence ID" value="Kaladp0095s0083.1.v1.1"/>
    <property type="gene ID" value="Kaladp0095s0083.v1.1"/>
</dbReference>
<evidence type="ECO:0000313" key="4">
    <source>
        <dbReference type="EnsemblPlants" id="Kaladp0095s0083.1.v1.1"/>
    </source>
</evidence>
<dbReference type="Gene3D" id="3.40.50.2000">
    <property type="entry name" value="Glycogen Phosphorylase B"/>
    <property type="match status" value="2"/>
</dbReference>
<name>A0A7N0V0P5_KALFE</name>
<evidence type="ECO:0000313" key="5">
    <source>
        <dbReference type="Proteomes" id="UP000594263"/>
    </source>
</evidence>
<dbReference type="AlphaFoldDB" id="A0A7N0V0P5"/>
<dbReference type="PANTHER" id="PTHR11926:SF774">
    <property type="entry name" value="UDP-GLYCOSYLTRANSFERASE 85A1-RELATED"/>
    <property type="match status" value="1"/>
</dbReference>
<dbReference type="GO" id="GO:0080043">
    <property type="term" value="F:quercetin 3-O-glucosyltransferase activity"/>
    <property type="evidence" value="ECO:0007669"/>
    <property type="project" value="TreeGrafter"/>
</dbReference>
<dbReference type="PANTHER" id="PTHR11926">
    <property type="entry name" value="GLUCOSYL/GLUCURONOSYL TRANSFERASES"/>
    <property type="match status" value="1"/>
</dbReference>
<sequence length="489" mass="54827">MEAKPHAVLVPFPSQGHVTPFMNIAKLLYARGFHITFVNNDHNHNRIIRTRGPEAVAGLPDFRFESIPDGMPPSNPDATQELNQLCVATHRNCLPPFRDLLAKLNCQHDAPPVTCIVGDAIMSFTTVAGREIGVPVASIWTASICGLMGYLVYPELIRRGIIPLRDWSDLTNEYLDMPLDCVSGTEKVPGGVRLREMATFCRITDIDEPTFKSLTESTQSSLKADALLFNTFEELEDAMIEALDIERSKVYPIGPLTLLAKTVTQSPLHLMKSSSLWTENTECLHWLDQQKHQSVVYINFGSIAVMTQENFLEFCWGLANCGYPFVWVLRSDLIMGQPPVLPEGYEELTKDRAFFTTWCSQQKVLEHSSVGVFLTHAGWNSTLEVISAGLPVICWAVHGDQPMNVKYIKSVWGNGLDLDPNVTREEIVKQVHVMLAEEKSKEIRRKALEWKEKAHKATSVGGSSYNQFERLVNEFLLKKPHPGGHSNDV</sequence>
<proteinExistence type="inferred from homology"/>
<evidence type="ECO:0000256" key="3">
    <source>
        <dbReference type="ARBA" id="ARBA00022679"/>
    </source>
</evidence>
<dbReference type="EnsemblPlants" id="Kaladp0095s0083.1.v1.1">
    <property type="protein sequence ID" value="Kaladp0095s0083.1.v1.1"/>
    <property type="gene ID" value="Kaladp0095s0083.v1.1"/>
</dbReference>
<dbReference type="FunFam" id="3.40.50.2000:FF:000060">
    <property type="entry name" value="Glycosyltransferase"/>
    <property type="match status" value="1"/>
</dbReference>
<comment type="similarity">
    <text evidence="1">Belongs to the UDP-glycosyltransferase family.</text>
</comment>
<dbReference type="InterPro" id="IPR002213">
    <property type="entry name" value="UDP_glucos_trans"/>
</dbReference>
<dbReference type="Proteomes" id="UP000594263">
    <property type="component" value="Unplaced"/>
</dbReference>
<dbReference type="Pfam" id="PF00201">
    <property type="entry name" value="UDPGT"/>
    <property type="match status" value="1"/>
</dbReference>
<keyword evidence="3" id="KW-0808">Transferase</keyword>